<dbReference type="VEuPathDB" id="VectorBase:MDOMA2_014322"/>
<dbReference type="EnsemblMetazoa" id="MDOA007092-RB">
    <property type="protein sequence ID" value="MDOA007092-PB"/>
    <property type="gene ID" value="MDOA007092"/>
</dbReference>
<dbReference type="OrthoDB" id="8251120at2759"/>
<evidence type="ECO:0000259" key="2">
    <source>
        <dbReference type="Pfam" id="PF00168"/>
    </source>
</evidence>
<organism evidence="3">
    <name type="scientific">Musca domestica</name>
    <name type="common">House fly</name>
    <dbReference type="NCBI Taxonomy" id="7370"/>
    <lineage>
        <taxon>Eukaryota</taxon>
        <taxon>Metazoa</taxon>
        <taxon>Ecdysozoa</taxon>
        <taxon>Arthropoda</taxon>
        <taxon>Hexapoda</taxon>
        <taxon>Insecta</taxon>
        <taxon>Pterygota</taxon>
        <taxon>Neoptera</taxon>
        <taxon>Endopterygota</taxon>
        <taxon>Diptera</taxon>
        <taxon>Brachycera</taxon>
        <taxon>Muscomorpha</taxon>
        <taxon>Muscoidea</taxon>
        <taxon>Muscidae</taxon>
        <taxon>Musca</taxon>
    </lineage>
</organism>
<proteinExistence type="predicted"/>
<feature type="compositionally biased region" description="Low complexity" evidence="1">
    <location>
        <begin position="1"/>
        <end position="18"/>
    </location>
</feature>
<dbReference type="VEuPathDB" id="VectorBase:MDOA007092"/>
<feature type="region of interest" description="Disordered" evidence="1">
    <location>
        <begin position="292"/>
        <end position="340"/>
    </location>
</feature>
<keyword evidence="4" id="KW-1185">Reference proteome</keyword>
<dbReference type="CDD" id="cd00030">
    <property type="entry name" value="C2"/>
    <property type="match status" value="1"/>
</dbReference>
<dbReference type="RefSeq" id="XP_058974369.1">
    <property type="nucleotide sequence ID" value="XM_059118386.1"/>
</dbReference>
<dbReference type="InterPro" id="IPR035892">
    <property type="entry name" value="C2_domain_sf"/>
</dbReference>
<evidence type="ECO:0000256" key="1">
    <source>
        <dbReference type="SAM" id="MobiDB-lite"/>
    </source>
</evidence>
<reference evidence="3" key="1">
    <citation type="submission" date="2020-05" db="UniProtKB">
        <authorList>
            <consortium name="EnsemblMetazoa"/>
        </authorList>
    </citation>
    <scope>IDENTIFICATION</scope>
    <source>
        <strain evidence="3">Aabys</strain>
    </source>
</reference>
<evidence type="ECO:0000313" key="4">
    <source>
        <dbReference type="Proteomes" id="UP001652621"/>
    </source>
</evidence>
<dbReference type="AlphaFoldDB" id="A0A1I8MPF4"/>
<dbReference type="Proteomes" id="UP001652621">
    <property type="component" value="Unplaced"/>
</dbReference>
<accession>A0A1I8MPF4</accession>
<dbReference type="eggNOG" id="ENOG502S28E">
    <property type="taxonomic scope" value="Eukaryota"/>
</dbReference>
<name>A0A1I8MPF4_MUSDO</name>
<gene>
    <name evidence="3" type="primary">101896632</name>
    <name evidence="5 6" type="synonym">LOC131800710</name>
</gene>
<feature type="compositionally biased region" description="Low complexity" evidence="1">
    <location>
        <begin position="293"/>
        <end position="331"/>
    </location>
</feature>
<dbReference type="InterPro" id="IPR000008">
    <property type="entry name" value="C2_dom"/>
</dbReference>
<dbReference type="Pfam" id="PF00168">
    <property type="entry name" value="C2"/>
    <property type="match status" value="1"/>
</dbReference>
<feature type="region of interest" description="Disordered" evidence="1">
    <location>
        <begin position="1"/>
        <end position="26"/>
    </location>
</feature>
<dbReference type="RefSeq" id="XP_058974370.1">
    <property type="nucleotide sequence ID" value="XM_059118387.1"/>
</dbReference>
<evidence type="ECO:0000313" key="6">
    <source>
        <dbReference type="RefSeq" id="XP_058974370.1"/>
    </source>
</evidence>
<dbReference type="SUPFAM" id="SSF49562">
    <property type="entry name" value="C2 domain (Calcium/lipid-binding domain, CaLB)"/>
    <property type="match status" value="1"/>
</dbReference>
<feature type="compositionally biased region" description="Basic and acidic residues" evidence="1">
    <location>
        <begin position="186"/>
        <end position="212"/>
    </location>
</feature>
<reference evidence="5 6" key="2">
    <citation type="submission" date="2025-05" db="UniProtKB">
        <authorList>
            <consortium name="RefSeq"/>
        </authorList>
    </citation>
    <scope>IDENTIFICATION</scope>
    <source>
        <strain evidence="5 6">Aabys</strain>
        <tissue evidence="5 6">Whole body</tissue>
    </source>
</reference>
<evidence type="ECO:0000313" key="5">
    <source>
        <dbReference type="RefSeq" id="XP_058974369.1"/>
    </source>
</evidence>
<protein>
    <submittedName>
        <fullName evidence="5 6">Uncharacterized protein LOC131800710</fullName>
    </submittedName>
</protein>
<feature type="region of interest" description="Disordered" evidence="1">
    <location>
        <begin position="186"/>
        <end position="222"/>
    </location>
</feature>
<evidence type="ECO:0000313" key="3">
    <source>
        <dbReference type="EnsemblMetazoa" id="MDOA007092-PB"/>
    </source>
</evidence>
<sequence length="498" mass="55307">MNKLKSMLPPSLTSSSSSNAARRQSENLEPEIGFQLTIEASSPQNSNDPHAPKTVIPELNVHLMAARHLPSLFGFKIVQGYLIKVKLFPGSKRLDSTIQTNTWPKFNETFKFPLAPEIKPSLKHSSRRGSKAAVAEFTPEELLAGQFVVFTVYALLELPPTSFNRFSKTYRSLKDKSSNLMQNIFEEKSEKTTNNDDKENTKNKRKTQDNPRDSMPPLTISESRRNLGAVTCYLQPKLFKRNSRGVFATEELWMPIKDINTTVKKPNDNNNNLSNSTKGVVELVLEVREMGETIDPTNTDSSSSSSVPNGGNNSSINSNGSTTSVSTVTSTKEPKSWNNRMTSDFKKRMGISNVNTKTHHKLMLKVTTSRMRCSNKVKDELEATAGSVYVKTTVFDNGIYIDSWKSPNFYPSLATKWDVGKDVATLNIPLPSMEHLDRLMIRTTLATKTKMAKKLVLGTVVIGGTACGTTLSGAGAQQMAQLKDSPLNERVAVWHCYQ</sequence>
<feature type="domain" description="C2" evidence="2">
    <location>
        <begin position="59"/>
        <end position="117"/>
    </location>
</feature>
<dbReference type="EnsemblMetazoa" id="MDOA007092-RA">
    <property type="protein sequence ID" value="MDOA007092-PA"/>
    <property type="gene ID" value="MDOA007092"/>
</dbReference>